<protein>
    <submittedName>
        <fullName evidence="4">Uncharacterized protein</fullName>
    </submittedName>
</protein>
<name>A0A6J5QP87_9CAUD</name>
<evidence type="ECO:0000313" key="5">
    <source>
        <dbReference type="EMBL" id="CAB4217447.1"/>
    </source>
</evidence>
<evidence type="ECO:0000313" key="1">
    <source>
        <dbReference type="EMBL" id="CAB4146236.1"/>
    </source>
</evidence>
<dbReference type="EMBL" id="LR796463">
    <property type="protein sequence ID" value="CAB4146236.1"/>
    <property type="molecule type" value="Genomic_DNA"/>
</dbReference>
<dbReference type="EMBL" id="LR796751">
    <property type="protein sequence ID" value="CAB4163788.1"/>
    <property type="molecule type" value="Genomic_DNA"/>
</dbReference>
<dbReference type="EMBL" id="LR797096">
    <property type="protein sequence ID" value="CAB4186489.1"/>
    <property type="molecule type" value="Genomic_DNA"/>
</dbReference>
<reference evidence="4" key="1">
    <citation type="submission" date="2020-05" db="EMBL/GenBank/DDBJ databases">
        <authorList>
            <person name="Chiriac C."/>
            <person name="Salcher M."/>
            <person name="Ghai R."/>
            <person name="Kavagutti S V."/>
        </authorList>
    </citation>
    <scope>NUCLEOTIDE SEQUENCE</scope>
</reference>
<evidence type="ECO:0000313" key="3">
    <source>
        <dbReference type="EMBL" id="CAB4175970.1"/>
    </source>
</evidence>
<organism evidence="4">
    <name type="scientific">uncultured Caudovirales phage</name>
    <dbReference type="NCBI Taxonomy" id="2100421"/>
    <lineage>
        <taxon>Viruses</taxon>
        <taxon>Duplodnaviria</taxon>
        <taxon>Heunggongvirae</taxon>
        <taxon>Uroviricota</taxon>
        <taxon>Caudoviricetes</taxon>
        <taxon>Peduoviridae</taxon>
        <taxon>Maltschvirus</taxon>
        <taxon>Maltschvirus maltsch</taxon>
    </lineage>
</organism>
<evidence type="ECO:0000313" key="2">
    <source>
        <dbReference type="EMBL" id="CAB4163788.1"/>
    </source>
</evidence>
<dbReference type="EMBL" id="LR796930">
    <property type="protein sequence ID" value="CAB4175970.1"/>
    <property type="molecule type" value="Genomic_DNA"/>
</dbReference>
<proteinExistence type="predicted"/>
<sequence>MSDFLNIGSSPSEEDCFPVGHPLAHQECEIYREQLEREFPKGDFRVKGFPHDFGRYYEVVAVFGVGEDEQTEAAYDAEGEASRVWDRLAAVKIAALRAKAVKIAVLRAKAG</sequence>
<evidence type="ECO:0000313" key="4">
    <source>
        <dbReference type="EMBL" id="CAB4186489.1"/>
    </source>
</evidence>
<accession>A0A6J5QP87</accession>
<dbReference type="EMBL" id="LR797458">
    <property type="protein sequence ID" value="CAB4217447.1"/>
    <property type="molecule type" value="Genomic_DNA"/>
</dbReference>
<gene>
    <name evidence="4" type="ORF">UFOVP1147_32</name>
    <name evidence="5" type="ORF">UFOVP1594_28</name>
    <name evidence="1" type="ORF">UFOVP484_41</name>
    <name evidence="2" type="ORF">UFOVP808_57</name>
    <name evidence="3" type="ORF">UFOVP994_28</name>
</gene>